<dbReference type="InterPro" id="IPR027383">
    <property type="entry name" value="Znf_put"/>
</dbReference>
<dbReference type="GeneID" id="64189065"/>
<keyword evidence="1" id="KW-0812">Transmembrane</keyword>
<protein>
    <submittedName>
        <fullName evidence="4">Zf-HC2 domain-containing protein</fullName>
    </submittedName>
</protein>
<proteinExistence type="predicted"/>
<feature type="transmembrane region" description="Helical" evidence="1">
    <location>
        <begin position="166"/>
        <end position="187"/>
    </location>
</feature>
<keyword evidence="1" id="KW-1133">Transmembrane helix</keyword>
<feature type="transmembrane region" description="Helical" evidence="1">
    <location>
        <begin position="140"/>
        <end position="159"/>
    </location>
</feature>
<dbReference type="RefSeq" id="WP_018121230.1">
    <property type="nucleotide sequence ID" value="NZ_CABIYR010000010.1"/>
</dbReference>
<evidence type="ECO:0000259" key="2">
    <source>
        <dbReference type="Pfam" id="PF13490"/>
    </source>
</evidence>
<evidence type="ECO:0000256" key="1">
    <source>
        <dbReference type="SAM" id="Phobius"/>
    </source>
</evidence>
<dbReference type="Proteomes" id="UP001226160">
    <property type="component" value="Unassembled WGS sequence"/>
</dbReference>
<dbReference type="EMBL" id="JASNVK010000007">
    <property type="protein sequence ID" value="MDK4300633.1"/>
    <property type="molecule type" value="Genomic_DNA"/>
</dbReference>
<keyword evidence="1" id="KW-0472">Membrane</keyword>
<evidence type="ECO:0000313" key="4">
    <source>
        <dbReference type="EMBL" id="MDK4326615.1"/>
    </source>
</evidence>
<sequence>MPNHDEIQTALSARIDGEPTGIADEILDAHLSGCEECQQFQRRALSLTKSMHQASVSTDAEMVPPQQLTENILAGVEPAWRRSARRAELNTIIARLTLLICGIGFGIWAVVQVVASGGLIPQSLDVHGEAVWDPSADPHLATALMEGAALRAGVSLGLLTAAWRPYWAAGVMPVVGAMGMFLTGFTIRDVVLGVATGEQILLIGMLIISALATAWLWLRYRYIQHRYVQLGSHIIE</sequence>
<comment type="caution">
    <text evidence="4">The sequence shown here is derived from an EMBL/GenBank/DDBJ whole genome shotgun (WGS) entry which is preliminary data.</text>
</comment>
<dbReference type="Pfam" id="PF13490">
    <property type="entry name" value="zf-HC2"/>
    <property type="match status" value="1"/>
</dbReference>
<feature type="transmembrane region" description="Helical" evidence="1">
    <location>
        <begin position="199"/>
        <end position="218"/>
    </location>
</feature>
<name>A0AAP4BUE0_9CORY</name>
<evidence type="ECO:0000313" key="3">
    <source>
        <dbReference type="EMBL" id="MDK4300633.1"/>
    </source>
</evidence>
<dbReference type="Proteomes" id="UP001243856">
    <property type="component" value="Unassembled WGS sequence"/>
</dbReference>
<keyword evidence="6" id="KW-1185">Reference proteome</keyword>
<feature type="domain" description="Putative zinc-finger" evidence="2">
    <location>
        <begin position="5"/>
        <end position="38"/>
    </location>
</feature>
<reference evidence="4 6" key="1">
    <citation type="submission" date="2023-05" db="EMBL/GenBank/DDBJ databases">
        <title>Metabolic capabilities are highly conserved among human nasal-associated Corynebacterium species in pangenomic analyses.</title>
        <authorList>
            <person name="Tran T.H."/>
            <person name="Roberts A.Q."/>
            <person name="Escapa I.F."/>
            <person name="Gao W."/>
            <person name="Conlan S."/>
            <person name="Kong H."/>
            <person name="Segre J.A."/>
            <person name="Kelly M.S."/>
            <person name="Lemon K.P."/>
        </authorList>
    </citation>
    <scope>NUCLEOTIDE SEQUENCE</scope>
    <source>
        <strain evidence="4">KPL2654</strain>
        <strain evidence="3 6">KPL2811</strain>
    </source>
</reference>
<dbReference type="AlphaFoldDB" id="A0AAP4BUE0"/>
<gene>
    <name evidence="3" type="ORF">QPX45_05130</name>
    <name evidence="4" type="ORF">QPX54_08890</name>
</gene>
<dbReference type="EMBL" id="JASNVP010000008">
    <property type="protein sequence ID" value="MDK4326615.1"/>
    <property type="molecule type" value="Genomic_DNA"/>
</dbReference>
<organism evidence="4 5">
    <name type="scientific">Corynebacterium propinquum</name>
    <dbReference type="NCBI Taxonomy" id="43769"/>
    <lineage>
        <taxon>Bacteria</taxon>
        <taxon>Bacillati</taxon>
        <taxon>Actinomycetota</taxon>
        <taxon>Actinomycetes</taxon>
        <taxon>Mycobacteriales</taxon>
        <taxon>Corynebacteriaceae</taxon>
        <taxon>Corynebacterium</taxon>
    </lineage>
</organism>
<feature type="transmembrane region" description="Helical" evidence="1">
    <location>
        <begin position="92"/>
        <end position="120"/>
    </location>
</feature>
<accession>A0AAP4BUE0</accession>
<evidence type="ECO:0000313" key="5">
    <source>
        <dbReference type="Proteomes" id="UP001226160"/>
    </source>
</evidence>
<evidence type="ECO:0000313" key="6">
    <source>
        <dbReference type="Proteomes" id="UP001243856"/>
    </source>
</evidence>